<gene>
    <name evidence="5" type="ORF">GCM10011289_01720</name>
</gene>
<feature type="domain" description="HTH gntR-type" evidence="4">
    <location>
        <begin position="9"/>
        <end position="77"/>
    </location>
</feature>
<dbReference type="Pfam" id="PF07702">
    <property type="entry name" value="UTRA"/>
    <property type="match status" value="1"/>
</dbReference>
<dbReference type="Pfam" id="PF00392">
    <property type="entry name" value="GntR"/>
    <property type="match status" value="1"/>
</dbReference>
<dbReference type="SUPFAM" id="SSF46785">
    <property type="entry name" value="Winged helix' DNA-binding domain"/>
    <property type="match status" value="1"/>
</dbReference>
<dbReference type="PRINTS" id="PR00035">
    <property type="entry name" value="HTHGNTR"/>
</dbReference>
<dbReference type="SUPFAM" id="SSF64288">
    <property type="entry name" value="Chorismate lyase-like"/>
    <property type="match status" value="1"/>
</dbReference>
<organism evidence="5 6">
    <name type="scientific">Paludibacterium paludis</name>
    <dbReference type="NCBI Taxonomy" id="1225769"/>
    <lineage>
        <taxon>Bacteria</taxon>
        <taxon>Pseudomonadati</taxon>
        <taxon>Pseudomonadota</taxon>
        <taxon>Betaproteobacteria</taxon>
        <taxon>Neisseriales</taxon>
        <taxon>Chromobacteriaceae</taxon>
        <taxon>Paludibacterium</taxon>
    </lineage>
</organism>
<dbReference type="PANTHER" id="PTHR44846:SF1">
    <property type="entry name" value="MANNOSYL-D-GLYCERATE TRANSPORT_METABOLISM SYSTEM REPRESSOR MNGR-RELATED"/>
    <property type="match status" value="1"/>
</dbReference>
<dbReference type="AlphaFoldDB" id="A0A918NX87"/>
<dbReference type="GO" id="GO:0003700">
    <property type="term" value="F:DNA-binding transcription factor activity"/>
    <property type="evidence" value="ECO:0007669"/>
    <property type="project" value="InterPro"/>
</dbReference>
<keyword evidence="2" id="KW-0238">DNA-binding</keyword>
<evidence type="ECO:0000259" key="4">
    <source>
        <dbReference type="PROSITE" id="PS50949"/>
    </source>
</evidence>
<dbReference type="PANTHER" id="PTHR44846">
    <property type="entry name" value="MANNOSYL-D-GLYCERATE TRANSPORT/METABOLISM SYSTEM REPRESSOR MNGR-RELATED"/>
    <property type="match status" value="1"/>
</dbReference>
<reference evidence="5" key="1">
    <citation type="journal article" date="2014" name="Int. J. Syst. Evol. Microbiol.">
        <title>Complete genome sequence of Corynebacterium casei LMG S-19264T (=DSM 44701T), isolated from a smear-ripened cheese.</title>
        <authorList>
            <consortium name="US DOE Joint Genome Institute (JGI-PGF)"/>
            <person name="Walter F."/>
            <person name="Albersmeier A."/>
            <person name="Kalinowski J."/>
            <person name="Ruckert C."/>
        </authorList>
    </citation>
    <scope>NUCLEOTIDE SEQUENCE</scope>
    <source>
        <strain evidence="5">KCTC 32182</strain>
    </source>
</reference>
<dbReference type="SMART" id="SM00345">
    <property type="entry name" value="HTH_GNTR"/>
    <property type="match status" value="1"/>
</dbReference>
<name>A0A918NX87_9NEIS</name>
<evidence type="ECO:0000256" key="3">
    <source>
        <dbReference type="ARBA" id="ARBA00023163"/>
    </source>
</evidence>
<dbReference type="InterPro" id="IPR036388">
    <property type="entry name" value="WH-like_DNA-bd_sf"/>
</dbReference>
<accession>A0A918NX87</accession>
<evidence type="ECO:0000313" key="5">
    <source>
        <dbReference type="EMBL" id="GGY03132.1"/>
    </source>
</evidence>
<dbReference type="Gene3D" id="3.40.1410.10">
    <property type="entry name" value="Chorismate lyase-like"/>
    <property type="match status" value="1"/>
</dbReference>
<dbReference type="Proteomes" id="UP000645257">
    <property type="component" value="Unassembled WGS sequence"/>
</dbReference>
<dbReference type="RefSeq" id="WP_189530153.1">
    <property type="nucleotide sequence ID" value="NZ_BMYX01000001.1"/>
</dbReference>
<keyword evidence="3" id="KW-0804">Transcription</keyword>
<proteinExistence type="predicted"/>
<protein>
    <recommendedName>
        <fullName evidence="4">HTH gntR-type domain-containing protein</fullName>
    </recommendedName>
</protein>
<dbReference type="InterPro" id="IPR036390">
    <property type="entry name" value="WH_DNA-bd_sf"/>
</dbReference>
<reference evidence="5" key="2">
    <citation type="submission" date="2020-09" db="EMBL/GenBank/DDBJ databases">
        <authorList>
            <person name="Sun Q."/>
            <person name="Kim S."/>
        </authorList>
    </citation>
    <scope>NUCLEOTIDE SEQUENCE</scope>
    <source>
        <strain evidence="5">KCTC 32182</strain>
    </source>
</reference>
<dbReference type="EMBL" id="BMYX01000001">
    <property type="protein sequence ID" value="GGY03132.1"/>
    <property type="molecule type" value="Genomic_DNA"/>
</dbReference>
<dbReference type="InterPro" id="IPR028978">
    <property type="entry name" value="Chorismate_lyase_/UTRA_dom_sf"/>
</dbReference>
<dbReference type="PROSITE" id="PS50949">
    <property type="entry name" value="HTH_GNTR"/>
    <property type="match status" value="1"/>
</dbReference>
<sequence length="243" mass="27197">MTKKALRREPLYEQIKTVLIRRIGDGEWLVNDCLPSEWDLAAELGVSQGTVRKALTALVSDGLLYRRQGLGTFVSETPGDWGEGAMLTPGLFNERPDPLVQELIGVSRSHASDEMADALQVRRSAPLVRVRQLWRLGGVVVALDDAYLPAESFEGLDARWIRQAGGGVHAALQQRFGVRARCVGEQVRAVVPPREESLLLGLDPEEPALAVLRLSAGMDGAPVEWRQRYCRSRFWSWTRREKW</sequence>
<evidence type="ECO:0000256" key="2">
    <source>
        <dbReference type="ARBA" id="ARBA00023125"/>
    </source>
</evidence>
<keyword evidence="6" id="KW-1185">Reference proteome</keyword>
<evidence type="ECO:0000313" key="6">
    <source>
        <dbReference type="Proteomes" id="UP000645257"/>
    </source>
</evidence>
<dbReference type="Gene3D" id="1.10.10.10">
    <property type="entry name" value="Winged helix-like DNA-binding domain superfamily/Winged helix DNA-binding domain"/>
    <property type="match status" value="1"/>
</dbReference>
<dbReference type="InterPro" id="IPR011663">
    <property type="entry name" value="UTRA"/>
</dbReference>
<comment type="caution">
    <text evidence="5">The sequence shown here is derived from an EMBL/GenBank/DDBJ whole genome shotgun (WGS) entry which is preliminary data.</text>
</comment>
<keyword evidence="1" id="KW-0805">Transcription regulation</keyword>
<dbReference type="CDD" id="cd07377">
    <property type="entry name" value="WHTH_GntR"/>
    <property type="match status" value="1"/>
</dbReference>
<dbReference type="InterPro" id="IPR050679">
    <property type="entry name" value="Bact_HTH_transcr_reg"/>
</dbReference>
<evidence type="ECO:0000256" key="1">
    <source>
        <dbReference type="ARBA" id="ARBA00023015"/>
    </source>
</evidence>
<dbReference type="GO" id="GO:0003677">
    <property type="term" value="F:DNA binding"/>
    <property type="evidence" value="ECO:0007669"/>
    <property type="project" value="UniProtKB-KW"/>
</dbReference>
<dbReference type="GO" id="GO:0045892">
    <property type="term" value="P:negative regulation of DNA-templated transcription"/>
    <property type="evidence" value="ECO:0007669"/>
    <property type="project" value="TreeGrafter"/>
</dbReference>
<dbReference type="SMART" id="SM00866">
    <property type="entry name" value="UTRA"/>
    <property type="match status" value="1"/>
</dbReference>
<dbReference type="InterPro" id="IPR000524">
    <property type="entry name" value="Tscrpt_reg_HTH_GntR"/>
</dbReference>